<sequence>MRCREFSQSLKDQFENTADGQPAASATHRHCRYLSIN</sequence>
<organism evidence="1">
    <name type="scientific">Yersinia ruckeri</name>
    <dbReference type="NCBI Taxonomy" id="29486"/>
    <lineage>
        <taxon>Bacteria</taxon>
        <taxon>Pseudomonadati</taxon>
        <taxon>Pseudomonadota</taxon>
        <taxon>Gammaproteobacteria</taxon>
        <taxon>Enterobacterales</taxon>
        <taxon>Yersiniaceae</taxon>
        <taxon>Yersinia</taxon>
    </lineage>
</organism>
<dbReference type="AlphaFoldDB" id="A0A0A8VBP2"/>
<evidence type="ECO:0000313" key="1">
    <source>
        <dbReference type="EMBL" id="CEK26990.1"/>
    </source>
</evidence>
<accession>A0A0A8VBP2</accession>
<protein>
    <submittedName>
        <fullName evidence="1">Uncharacterized protein</fullName>
    </submittedName>
</protein>
<dbReference type="EMBL" id="LN681231">
    <property type="protein sequence ID" value="CEK26990.1"/>
    <property type="molecule type" value="Genomic_DNA"/>
</dbReference>
<reference evidence="1" key="1">
    <citation type="journal article" date="2015" name="Genome Announc.">
        <title>Complete Genome Sequence of Yersinia ruckeri Strain CSF007-82, Etiologic Agent of Red Mouth Disease in Salmonid Fish.</title>
        <authorList>
            <person name="Nelson M.C."/>
            <person name="LaPatra S.E."/>
            <person name="Welch T.J."/>
            <person name="Graf J."/>
        </authorList>
    </citation>
    <scope>NUCLEOTIDE SEQUENCE</scope>
    <source>
        <strain evidence="1">CSF007-82</strain>
    </source>
</reference>
<name>A0A0A8VBP2_YERRU</name>
<gene>
    <name evidence="1" type="ORF">CSF007_6165</name>
</gene>
<proteinExistence type="predicted"/>